<dbReference type="PANTHER" id="PTHR32039:SF9">
    <property type="entry name" value="MAGNESIUM-CHELATASE SUBUNIT CHLI-2, CHLOROPLASTIC"/>
    <property type="match status" value="1"/>
</dbReference>
<dbReference type="Gene3D" id="1.10.8.80">
    <property type="entry name" value="Magnesium chelatase subunit I, C-Terminal domain"/>
    <property type="match status" value="1"/>
</dbReference>
<dbReference type="InterPro" id="IPR027417">
    <property type="entry name" value="P-loop_NTPase"/>
</dbReference>
<dbReference type="EMBL" id="CGIH01000009">
    <property type="protein sequence ID" value="CFX18868.1"/>
    <property type="molecule type" value="Genomic_DNA"/>
</dbReference>
<dbReference type="AlphaFoldDB" id="A0A0E4GAR7"/>
<dbReference type="RefSeq" id="WP_046495928.1">
    <property type="nucleotide sequence ID" value="NZ_CGIH01000009.1"/>
</dbReference>
<organism evidence="2 3">
    <name type="scientific">Syntrophomonas zehnderi OL-4</name>
    <dbReference type="NCBI Taxonomy" id="690567"/>
    <lineage>
        <taxon>Bacteria</taxon>
        <taxon>Bacillati</taxon>
        <taxon>Bacillota</taxon>
        <taxon>Clostridia</taxon>
        <taxon>Eubacteriales</taxon>
        <taxon>Syntrophomonadaceae</taxon>
        <taxon>Syntrophomonas</taxon>
    </lineage>
</organism>
<evidence type="ECO:0000259" key="1">
    <source>
        <dbReference type="SMART" id="SM00382"/>
    </source>
</evidence>
<dbReference type="InterPro" id="IPR045006">
    <property type="entry name" value="CHLI-like"/>
</dbReference>
<dbReference type="STRING" id="690567.756"/>
<protein>
    <submittedName>
        <fullName evidence="2">AAA+ ATPase domain</fullName>
    </submittedName>
</protein>
<dbReference type="InterPro" id="IPR003593">
    <property type="entry name" value="AAA+_ATPase"/>
</dbReference>
<evidence type="ECO:0000313" key="3">
    <source>
        <dbReference type="Proteomes" id="UP000045545"/>
    </source>
</evidence>
<dbReference type="OrthoDB" id="9775079at2"/>
<dbReference type="SMART" id="SM00382">
    <property type="entry name" value="AAA"/>
    <property type="match status" value="1"/>
</dbReference>
<dbReference type="InterPro" id="IPR041628">
    <property type="entry name" value="ChlI/MoxR_AAA_lid"/>
</dbReference>
<keyword evidence="3" id="KW-1185">Reference proteome</keyword>
<proteinExistence type="predicted"/>
<dbReference type="Proteomes" id="UP000045545">
    <property type="component" value="Unassembled WGS sequence"/>
</dbReference>
<accession>A0A0E4GAR7</accession>
<feature type="domain" description="AAA+ ATPase" evidence="1">
    <location>
        <begin position="31"/>
        <end position="225"/>
    </location>
</feature>
<name>A0A0E4GAR7_9FIRM</name>
<dbReference type="Pfam" id="PF17863">
    <property type="entry name" value="AAA_lid_2"/>
    <property type="match status" value="1"/>
</dbReference>
<gene>
    <name evidence="2" type="ORF">756</name>
</gene>
<sequence length="404" mass="45535">MIPFSKLERYEGNEALFDLVMMSIVSSYAGEPLHIHAEGLRGTGKTTIMRAARGILPNIKRIRSCVYNCDPARPHCPIHRDMSPDEIAQLGEEEIPMPFLEISHSAKIGTIAGSIDLARLTDCAHPEAQLLPGTIPQAHRGIIFIDEINRLADTSPEITDILLDVMGNKPGHLQIEEAGLPVVDIQVNVSVWAASNPDEDPGSLEEIRRQLSDRFDMVCYMGRPTSVDILAQMLKENSHTHKINRSKEMNDQADLSKNETYRQNIIKWAQNYQKADLPDFLRNYIARLYVKHNLESIRAIEAMQQGAVLYSTIKNRDQAIISDITHMIPQVLKHRVDGDTLIKIVNDTDARGSRDGILSFKNKKNNPKKTEEDNEYFTMTGRPLKDLGRNELINTEKTLAPKEV</sequence>
<evidence type="ECO:0000313" key="2">
    <source>
        <dbReference type="EMBL" id="CFX18868.1"/>
    </source>
</evidence>
<reference evidence="2 3" key="1">
    <citation type="submission" date="2015-03" db="EMBL/GenBank/DDBJ databases">
        <authorList>
            <person name="Murphy D."/>
        </authorList>
    </citation>
    <scope>NUCLEOTIDE SEQUENCE [LARGE SCALE GENOMIC DNA]</scope>
    <source>
        <strain evidence="2 3">OL-4</strain>
    </source>
</reference>
<dbReference type="PANTHER" id="PTHR32039">
    <property type="entry name" value="MAGNESIUM-CHELATASE SUBUNIT CHLI"/>
    <property type="match status" value="1"/>
</dbReference>
<dbReference type="SUPFAM" id="SSF52540">
    <property type="entry name" value="P-loop containing nucleoside triphosphate hydrolases"/>
    <property type="match status" value="1"/>
</dbReference>
<dbReference type="Gene3D" id="3.40.50.300">
    <property type="entry name" value="P-loop containing nucleotide triphosphate hydrolases"/>
    <property type="match status" value="1"/>
</dbReference>